<gene>
    <name evidence="1" type="ORF">SAMN02982929_00446</name>
    <name evidence="2" type="ORF">SAMN05216506_1011624</name>
</gene>
<dbReference type="EMBL" id="FOME01000001">
    <property type="protein sequence ID" value="SFC76131.1"/>
    <property type="molecule type" value="Genomic_DNA"/>
</dbReference>
<evidence type="ECO:0000313" key="2">
    <source>
        <dbReference type="EMBL" id="SFC76131.1"/>
    </source>
</evidence>
<evidence type="ECO:0000313" key="3">
    <source>
        <dbReference type="Proteomes" id="UP000199690"/>
    </source>
</evidence>
<dbReference type="Proteomes" id="UP000236729">
    <property type="component" value="Unassembled WGS sequence"/>
</dbReference>
<organism evidence="1 4">
    <name type="scientific">Saccharopolyspora kobensis</name>
    <dbReference type="NCBI Taxonomy" id="146035"/>
    <lineage>
        <taxon>Bacteria</taxon>
        <taxon>Bacillati</taxon>
        <taxon>Actinomycetota</taxon>
        <taxon>Actinomycetes</taxon>
        <taxon>Pseudonocardiales</taxon>
        <taxon>Pseudonocardiaceae</taxon>
        <taxon>Saccharopolyspora</taxon>
    </lineage>
</organism>
<protein>
    <submittedName>
        <fullName evidence="1">Uncharacterized protein</fullName>
    </submittedName>
</protein>
<reference evidence="3 4" key="2">
    <citation type="submission" date="2016-10" db="EMBL/GenBank/DDBJ databases">
        <authorList>
            <person name="Varghese N."/>
            <person name="Submissions S."/>
        </authorList>
    </citation>
    <scope>NUCLEOTIDE SEQUENCE [LARGE SCALE GENOMIC DNA]</scope>
    <source>
        <strain evidence="4">ATCC 20501</strain>
        <strain evidence="2 3">CGMCC 4.3529</strain>
    </source>
</reference>
<dbReference type="AlphaFoldDB" id="A0A1H5U8I9"/>
<name>A0A1H5U8I9_9PSEU</name>
<accession>A0A1H5U8I9</accession>
<accession>A0A1I1LSS0</accession>
<keyword evidence="3" id="KW-1185">Reference proteome</keyword>
<evidence type="ECO:0000313" key="1">
    <source>
        <dbReference type="EMBL" id="SEF71333.1"/>
    </source>
</evidence>
<proteinExistence type="predicted"/>
<reference evidence="1" key="1">
    <citation type="submission" date="2016-10" db="EMBL/GenBank/DDBJ databases">
        <authorList>
            <person name="de Groot N.N."/>
        </authorList>
    </citation>
    <scope>NUCLEOTIDE SEQUENCE [LARGE SCALE GENOMIC DNA]</scope>
    <source>
        <strain evidence="1">ATCC 20501</strain>
    </source>
</reference>
<evidence type="ECO:0000313" key="4">
    <source>
        <dbReference type="Proteomes" id="UP000236729"/>
    </source>
</evidence>
<dbReference type="EMBL" id="FNVB01000002">
    <property type="protein sequence ID" value="SEF71333.1"/>
    <property type="molecule type" value="Genomic_DNA"/>
</dbReference>
<sequence>MCDSDPLKPHYSWCLAAIGEGPAARFRAEAVAVRAAVAEKRLGLADLVLPPLPVLRRRRDGDPTRRRRHFDLHARLSEPRGQWYRAWAAVSPGRHVWHLPAAELPQPGKRPDRYDLAILDGLLDAATASVGAHRRGLFERSGSDLCPGAGAVVHSNPGPPVPDRRCR</sequence>
<dbReference type="Proteomes" id="UP000199690">
    <property type="component" value="Unassembled WGS sequence"/>
</dbReference>